<feature type="transmembrane region" description="Helical" evidence="1">
    <location>
        <begin position="411"/>
        <end position="436"/>
    </location>
</feature>
<dbReference type="Pfam" id="PF13347">
    <property type="entry name" value="MFS_2"/>
    <property type="match status" value="1"/>
</dbReference>
<feature type="transmembrane region" description="Helical" evidence="1">
    <location>
        <begin position="46"/>
        <end position="65"/>
    </location>
</feature>
<gene>
    <name evidence="2" type="primary">yagG</name>
    <name evidence="2" type="ORF">MP11Mi_00880</name>
</gene>
<feature type="transmembrane region" description="Helical" evidence="1">
    <location>
        <begin position="114"/>
        <end position="138"/>
    </location>
</feature>
<accession>A0AA97CRY2</accession>
<feature type="transmembrane region" description="Helical" evidence="1">
    <location>
        <begin position="371"/>
        <end position="391"/>
    </location>
</feature>
<dbReference type="InterPro" id="IPR036259">
    <property type="entry name" value="MFS_trans_sf"/>
</dbReference>
<dbReference type="PANTHER" id="PTHR11328">
    <property type="entry name" value="MAJOR FACILITATOR SUPERFAMILY DOMAIN-CONTAINING PROTEIN"/>
    <property type="match status" value="1"/>
</dbReference>
<sequence>MTSQRTGGLLGRRVIAGYAAGSVGTGGFGVLPGLVLAYYLTDTLGVAALVASIVVVLPKAVDVVVNPVIGAISDRHAATTGTRTRLMRFGTAALVPTFILTFATPAGFGPAASAVWVLLFFTAGAIAYACFQVPYIALPAELTDGYNERTRLISVRIAVLALTILVIGAGAPAVRDALGGGAVGYLVMAAVAAALIAAGMAAATSFAATSARPRPVVDGARVHHRDAFTAVRESTHYRILLTVYVLQALASAVMLAGAQYMATYVLDDSGALTYLFAALVGPALLVMPVWVRLGTRYGKRIALIVASALFGVAALGLVGAMAASGPWIFGLVALAGIGYAGMQTFPLAMLPDVIDEVSTARGRDQGGALSGLWTAGETLGLALGPGVYLLVLAVTGFVSSTGDETHSQSDAAVAGIAGGFSLLPAALVAVSIVVLLRYERTPNR</sequence>
<keyword evidence="1" id="KW-0812">Transmembrane</keyword>
<dbReference type="Gene3D" id="1.20.1250.20">
    <property type="entry name" value="MFS general substrate transporter like domains"/>
    <property type="match status" value="2"/>
</dbReference>
<reference evidence="2" key="1">
    <citation type="submission" date="2023-06" db="EMBL/GenBank/DDBJ databases">
        <title>Gordonia sp. nov. and Pseudochrobactrum sp. nov., two species isolated from the burying beetle Nicrophorus vespilloides.</title>
        <authorList>
            <person name="Poehlein A."/>
            <person name="Guzman J."/>
            <person name="Daniel R."/>
            <person name="Vilcinskas A."/>
        </authorList>
    </citation>
    <scope>NUCLEOTIDE SEQUENCE</scope>
    <source>
        <strain evidence="2">MP11Mi</strain>
    </source>
</reference>
<keyword evidence="1" id="KW-1133">Transmembrane helix</keyword>
<name>A0AA97CRY2_9ACTN</name>
<dbReference type="SUPFAM" id="SSF103473">
    <property type="entry name" value="MFS general substrate transporter"/>
    <property type="match status" value="1"/>
</dbReference>
<evidence type="ECO:0000313" key="2">
    <source>
        <dbReference type="EMBL" id="WOC11027.1"/>
    </source>
</evidence>
<feature type="transmembrane region" description="Helical" evidence="1">
    <location>
        <begin position="15"/>
        <end position="40"/>
    </location>
</feature>
<evidence type="ECO:0000256" key="1">
    <source>
        <dbReference type="SAM" id="Phobius"/>
    </source>
</evidence>
<feature type="transmembrane region" description="Helical" evidence="1">
    <location>
        <begin position="183"/>
        <end position="204"/>
    </location>
</feature>
<protein>
    <submittedName>
        <fullName evidence="2">Glycoside/cation symporter YagG</fullName>
    </submittedName>
</protein>
<feature type="transmembrane region" description="Helical" evidence="1">
    <location>
        <begin position="86"/>
        <end position="108"/>
    </location>
</feature>
<dbReference type="InterPro" id="IPR039672">
    <property type="entry name" value="MFS_2"/>
</dbReference>
<dbReference type="GO" id="GO:0015293">
    <property type="term" value="F:symporter activity"/>
    <property type="evidence" value="ECO:0007669"/>
    <property type="project" value="InterPro"/>
</dbReference>
<dbReference type="PANTHER" id="PTHR11328:SF24">
    <property type="entry name" value="MAJOR FACILITATOR SUPERFAMILY (MFS) PROFILE DOMAIN-CONTAINING PROTEIN"/>
    <property type="match status" value="1"/>
</dbReference>
<feature type="transmembrane region" description="Helical" evidence="1">
    <location>
        <begin position="272"/>
        <end position="291"/>
    </location>
</feature>
<feature type="transmembrane region" description="Helical" evidence="1">
    <location>
        <begin position="328"/>
        <end position="350"/>
    </location>
</feature>
<dbReference type="GO" id="GO:0005886">
    <property type="term" value="C:plasma membrane"/>
    <property type="evidence" value="ECO:0007669"/>
    <property type="project" value="TreeGrafter"/>
</dbReference>
<dbReference type="RefSeq" id="WP_420040374.1">
    <property type="nucleotide sequence ID" value="NZ_CP128986.1"/>
</dbReference>
<feature type="transmembrane region" description="Helical" evidence="1">
    <location>
        <begin position="150"/>
        <end position="171"/>
    </location>
</feature>
<dbReference type="EMBL" id="CP128986">
    <property type="protein sequence ID" value="WOC11027.1"/>
    <property type="molecule type" value="Genomic_DNA"/>
</dbReference>
<feature type="transmembrane region" description="Helical" evidence="1">
    <location>
        <begin position="303"/>
        <end position="322"/>
    </location>
</feature>
<feature type="transmembrane region" description="Helical" evidence="1">
    <location>
        <begin position="239"/>
        <end position="260"/>
    </location>
</feature>
<keyword evidence="1" id="KW-0472">Membrane</keyword>
<organism evidence="2">
    <name type="scientific">Gordonia sp. MP11Mi</name>
    <dbReference type="NCBI Taxonomy" id="3022769"/>
    <lineage>
        <taxon>Bacteria</taxon>
        <taxon>Bacillati</taxon>
        <taxon>Actinomycetota</taxon>
        <taxon>Actinomycetes</taxon>
        <taxon>Mycobacteriales</taxon>
        <taxon>Gordoniaceae</taxon>
        <taxon>Gordonia</taxon>
    </lineage>
</organism>
<dbReference type="AlphaFoldDB" id="A0AA97CRY2"/>
<dbReference type="GO" id="GO:0008643">
    <property type="term" value="P:carbohydrate transport"/>
    <property type="evidence" value="ECO:0007669"/>
    <property type="project" value="InterPro"/>
</dbReference>
<proteinExistence type="predicted"/>